<comment type="caution">
    <text evidence="2">The sequence shown here is derived from an EMBL/GenBank/DDBJ whole genome shotgun (WGS) entry which is preliminary data.</text>
</comment>
<accession>A0AAE0EQD6</accession>
<proteinExistence type="predicted"/>
<dbReference type="Proteomes" id="UP001190700">
    <property type="component" value="Unassembled WGS sequence"/>
</dbReference>
<dbReference type="EMBL" id="LGRX02035130">
    <property type="protein sequence ID" value="KAK3236197.1"/>
    <property type="molecule type" value="Genomic_DNA"/>
</dbReference>
<evidence type="ECO:0000256" key="1">
    <source>
        <dbReference type="SAM" id="MobiDB-lite"/>
    </source>
</evidence>
<evidence type="ECO:0000313" key="2">
    <source>
        <dbReference type="EMBL" id="KAK3236197.1"/>
    </source>
</evidence>
<sequence length="127" mass="13714">MKAIDASGAGALSEKDDAKRQLLAALGPVFYKEVITPLRLDTKLAKVTHAPSPPHVSAAAYAAPHETDVRSFVEEFQRVIRDAAALLEGLQRASDDAHADPPPEKRFGDRQKGGGGVRFPASKWRDD</sequence>
<keyword evidence="3" id="KW-1185">Reference proteome</keyword>
<evidence type="ECO:0000313" key="3">
    <source>
        <dbReference type="Proteomes" id="UP001190700"/>
    </source>
</evidence>
<organism evidence="2 3">
    <name type="scientific">Cymbomonas tetramitiformis</name>
    <dbReference type="NCBI Taxonomy" id="36881"/>
    <lineage>
        <taxon>Eukaryota</taxon>
        <taxon>Viridiplantae</taxon>
        <taxon>Chlorophyta</taxon>
        <taxon>Pyramimonadophyceae</taxon>
        <taxon>Pyramimonadales</taxon>
        <taxon>Pyramimonadaceae</taxon>
        <taxon>Cymbomonas</taxon>
    </lineage>
</organism>
<name>A0AAE0EQD6_9CHLO</name>
<feature type="region of interest" description="Disordered" evidence="1">
    <location>
        <begin position="91"/>
        <end position="127"/>
    </location>
</feature>
<gene>
    <name evidence="2" type="ORF">CYMTET_53652</name>
</gene>
<protein>
    <submittedName>
        <fullName evidence="2">Uncharacterized protein</fullName>
    </submittedName>
</protein>
<dbReference type="AlphaFoldDB" id="A0AAE0EQD6"/>
<reference evidence="2 3" key="1">
    <citation type="journal article" date="2015" name="Genome Biol. Evol.">
        <title>Comparative Genomics of a Bacterivorous Green Alga Reveals Evolutionary Causalities and Consequences of Phago-Mixotrophic Mode of Nutrition.</title>
        <authorList>
            <person name="Burns J.A."/>
            <person name="Paasch A."/>
            <person name="Narechania A."/>
            <person name="Kim E."/>
        </authorList>
    </citation>
    <scope>NUCLEOTIDE SEQUENCE [LARGE SCALE GENOMIC DNA]</scope>
    <source>
        <strain evidence="2 3">PLY_AMNH</strain>
    </source>
</reference>
<feature type="compositionally biased region" description="Basic and acidic residues" evidence="1">
    <location>
        <begin position="93"/>
        <end position="112"/>
    </location>
</feature>